<keyword evidence="4 6" id="KW-1133">Transmembrane helix</keyword>
<comment type="subcellular location">
    <subcellularLocation>
        <location evidence="1">Cell membrane</location>
        <topology evidence="1">Multi-pass membrane protein</topology>
    </subcellularLocation>
</comment>
<reference evidence="7" key="1">
    <citation type="journal article" date="2015" name="Nature">
        <title>Complex archaea that bridge the gap between prokaryotes and eukaryotes.</title>
        <authorList>
            <person name="Spang A."/>
            <person name="Saw J.H."/>
            <person name="Jorgensen S.L."/>
            <person name="Zaremba-Niedzwiedzka K."/>
            <person name="Martijn J."/>
            <person name="Lind A.E."/>
            <person name="van Eijk R."/>
            <person name="Schleper C."/>
            <person name="Guy L."/>
            <person name="Ettema T.J."/>
        </authorList>
    </citation>
    <scope>NUCLEOTIDE SEQUENCE</scope>
</reference>
<name>A0A0F8YT11_9ZZZZ</name>
<comment type="caution">
    <text evidence="7">The sequence shown here is derived from an EMBL/GenBank/DDBJ whole genome shotgun (WGS) entry which is preliminary data.</text>
</comment>
<evidence type="ECO:0000256" key="5">
    <source>
        <dbReference type="ARBA" id="ARBA00023136"/>
    </source>
</evidence>
<keyword evidence="2" id="KW-1003">Cell membrane</keyword>
<gene>
    <name evidence="7" type="ORF">LCGC14_2782010</name>
</gene>
<evidence type="ECO:0000256" key="6">
    <source>
        <dbReference type="SAM" id="Phobius"/>
    </source>
</evidence>
<feature type="transmembrane region" description="Helical" evidence="6">
    <location>
        <begin position="116"/>
        <end position="138"/>
    </location>
</feature>
<dbReference type="GO" id="GO:0005886">
    <property type="term" value="C:plasma membrane"/>
    <property type="evidence" value="ECO:0007669"/>
    <property type="project" value="UniProtKB-SubCell"/>
</dbReference>
<dbReference type="EMBL" id="LAZR01051715">
    <property type="protein sequence ID" value="KKK84572.1"/>
    <property type="molecule type" value="Genomic_DNA"/>
</dbReference>
<protein>
    <submittedName>
        <fullName evidence="7">Uncharacterized protein</fullName>
    </submittedName>
</protein>
<proteinExistence type="predicted"/>
<keyword evidence="3 6" id="KW-0812">Transmembrane</keyword>
<dbReference type="InterPro" id="IPR017039">
    <property type="entry name" value="Virul_fac_BrkB"/>
</dbReference>
<evidence type="ECO:0000256" key="3">
    <source>
        <dbReference type="ARBA" id="ARBA00022692"/>
    </source>
</evidence>
<feature type="transmembrane region" description="Helical" evidence="6">
    <location>
        <begin position="80"/>
        <end position="104"/>
    </location>
</feature>
<dbReference type="AlphaFoldDB" id="A0A0F8YT11"/>
<feature type="non-terminal residue" evidence="7">
    <location>
        <position position="1"/>
    </location>
</feature>
<organism evidence="7">
    <name type="scientific">marine sediment metagenome</name>
    <dbReference type="NCBI Taxonomy" id="412755"/>
    <lineage>
        <taxon>unclassified sequences</taxon>
        <taxon>metagenomes</taxon>
        <taxon>ecological metagenomes</taxon>
    </lineage>
</organism>
<feature type="transmembrane region" description="Helical" evidence="6">
    <location>
        <begin position="40"/>
        <end position="60"/>
    </location>
</feature>
<dbReference type="NCBIfam" id="TIGR00765">
    <property type="entry name" value="yihY_not_rbn"/>
    <property type="match status" value="1"/>
</dbReference>
<dbReference type="PANTHER" id="PTHR30213">
    <property type="entry name" value="INNER MEMBRANE PROTEIN YHJD"/>
    <property type="match status" value="1"/>
</dbReference>
<dbReference type="Pfam" id="PF03631">
    <property type="entry name" value="Virul_fac_BrkB"/>
    <property type="match status" value="1"/>
</dbReference>
<dbReference type="PIRSF" id="PIRSF035875">
    <property type="entry name" value="RNase_BN"/>
    <property type="match status" value="1"/>
</dbReference>
<evidence type="ECO:0000256" key="2">
    <source>
        <dbReference type="ARBA" id="ARBA00022475"/>
    </source>
</evidence>
<evidence type="ECO:0000256" key="4">
    <source>
        <dbReference type="ARBA" id="ARBA00022989"/>
    </source>
</evidence>
<evidence type="ECO:0000313" key="7">
    <source>
        <dbReference type="EMBL" id="KKK84572.1"/>
    </source>
</evidence>
<dbReference type="PANTHER" id="PTHR30213:SF0">
    <property type="entry name" value="UPF0761 MEMBRANE PROTEIN YIHY"/>
    <property type="match status" value="1"/>
</dbReference>
<feature type="transmembrane region" description="Helical" evidence="6">
    <location>
        <begin position="150"/>
        <end position="169"/>
    </location>
</feature>
<evidence type="ECO:0000256" key="1">
    <source>
        <dbReference type="ARBA" id="ARBA00004651"/>
    </source>
</evidence>
<keyword evidence="5 6" id="KW-0472">Membrane</keyword>
<sequence length="227" mass="26623">IGDQETIEKEILERFKEQQEIVVKVIEFAKNLIVEAKSGWIALFGIIFLFWTLIKLFSNLESSLNEIWQVKNIRKFKRRLSNYLALMFVIPVFLVVFITLRMYITNLISEDIVVEYIFRLPLSLVPYCLILALFTFIYVFMPKVKVKIKYAFLSAVISASIYQIIQMVYVNFQIGITKFNAIYGSFAALPLFLIWLQISWIIFLYGAEISFAIQNLDKIKVKDLEKK</sequence>
<accession>A0A0F8YT11</accession>
<feature type="transmembrane region" description="Helical" evidence="6">
    <location>
        <begin position="181"/>
        <end position="205"/>
    </location>
</feature>